<keyword evidence="1" id="KW-0732">Signal</keyword>
<evidence type="ECO:0000313" key="3">
    <source>
        <dbReference type="Proteomes" id="UP000268162"/>
    </source>
</evidence>
<proteinExistence type="predicted"/>
<dbReference type="Proteomes" id="UP000268162">
    <property type="component" value="Unassembled WGS sequence"/>
</dbReference>
<gene>
    <name evidence="2" type="ORF">BJ085DRAFT_33388</name>
</gene>
<evidence type="ECO:0000313" key="2">
    <source>
        <dbReference type="EMBL" id="RKP39835.1"/>
    </source>
</evidence>
<organism evidence="2 3">
    <name type="scientific">Dimargaris cristalligena</name>
    <dbReference type="NCBI Taxonomy" id="215637"/>
    <lineage>
        <taxon>Eukaryota</taxon>
        <taxon>Fungi</taxon>
        <taxon>Fungi incertae sedis</taxon>
        <taxon>Zoopagomycota</taxon>
        <taxon>Kickxellomycotina</taxon>
        <taxon>Dimargaritomycetes</taxon>
        <taxon>Dimargaritales</taxon>
        <taxon>Dimargaritaceae</taxon>
        <taxon>Dimargaris</taxon>
    </lineage>
</organism>
<dbReference type="AlphaFoldDB" id="A0A4Q0A1A0"/>
<feature type="signal peptide" evidence="1">
    <location>
        <begin position="1"/>
        <end position="20"/>
    </location>
</feature>
<dbReference type="EMBL" id="ML002241">
    <property type="protein sequence ID" value="RKP39835.1"/>
    <property type="molecule type" value="Genomic_DNA"/>
</dbReference>
<sequence length="101" mass="10965">MHAYSLGLLALAASLMAISASPLPSESGSHGISAANAGHLSTNAIEDFLAHIASKIETLEDKKETALLEATPPMMDEEIHDFYDEQINHLKNLYQAWSDRS</sequence>
<feature type="chain" id="PRO_5020973139" evidence="1">
    <location>
        <begin position="21"/>
        <end position="101"/>
    </location>
</feature>
<name>A0A4Q0A1A0_9FUNG</name>
<evidence type="ECO:0000256" key="1">
    <source>
        <dbReference type="SAM" id="SignalP"/>
    </source>
</evidence>
<protein>
    <submittedName>
        <fullName evidence="2">Uncharacterized protein</fullName>
    </submittedName>
</protein>
<reference evidence="3" key="1">
    <citation type="journal article" date="2018" name="Nat. Microbiol.">
        <title>Leveraging single-cell genomics to expand the fungal tree of life.</title>
        <authorList>
            <person name="Ahrendt S.R."/>
            <person name="Quandt C.A."/>
            <person name="Ciobanu D."/>
            <person name="Clum A."/>
            <person name="Salamov A."/>
            <person name="Andreopoulos B."/>
            <person name="Cheng J.F."/>
            <person name="Woyke T."/>
            <person name="Pelin A."/>
            <person name="Henrissat B."/>
            <person name="Reynolds N.K."/>
            <person name="Benny G.L."/>
            <person name="Smith M.E."/>
            <person name="James T.Y."/>
            <person name="Grigoriev I.V."/>
        </authorList>
    </citation>
    <scope>NUCLEOTIDE SEQUENCE [LARGE SCALE GENOMIC DNA]</scope>
    <source>
        <strain evidence="3">RSA 468</strain>
    </source>
</reference>
<keyword evidence="3" id="KW-1185">Reference proteome</keyword>
<accession>A0A4Q0A1A0</accession>